<name>A0A1E5L4F1_9FIRM</name>
<dbReference type="SUPFAM" id="SSF161098">
    <property type="entry name" value="MetI-like"/>
    <property type="match status" value="1"/>
</dbReference>
<comment type="subcellular location">
    <subcellularLocation>
        <location evidence="5">Cell membrane</location>
        <topology evidence="5">Multi-pass membrane protein</topology>
    </subcellularLocation>
    <subcellularLocation>
        <location evidence="1">Membrane</location>
        <topology evidence="1">Multi-pass membrane protein</topology>
    </subcellularLocation>
</comment>
<dbReference type="CDD" id="cd06261">
    <property type="entry name" value="TM_PBP2"/>
    <property type="match status" value="1"/>
</dbReference>
<protein>
    <recommendedName>
        <fullName evidence="6">ABC transmembrane type-1 domain-containing protein</fullName>
    </recommendedName>
</protein>
<evidence type="ECO:0000256" key="5">
    <source>
        <dbReference type="RuleBase" id="RU363032"/>
    </source>
</evidence>
<comment type="similarity">
    <text evidence="5">Belongs to the binding-protein-dependent transport system permease family.</text>
</comment>
<dbReference type="EMBL" id="MJAT01000035">
    <property type="protein sequence ID" value="OEH84976.1"/>
    <property type="molecule type" value="Genomic_DNA"/>
</dbReference>
<dbReference type="STRING" id="1390249.BHU72_07235"/>
<dbReference type="AlphaFoldDB" id="A0A1E5L4F1"/>
<keyword evidence="8" id="KW-1185">Reference proteome</keyword>
<proteinExistence type="inferred from homology"/>
<dbReference type="RefSeq" id="WP_069702711.1">
    <property type="nucleotide sequence ID" value="NZ_MJAT01000035.1"/>
</dbReference>
<feature type="transmembrane region" description="Helical" evidence="5">
    <location>
        <begin position="69"/>
        <end position="94"/>
    </location>
</feature>
<accession>A0A1E5L4F1</accession>
<evidence type="ECO:0000313" key="8">
    <source>
        <dbReference type="Proteomes" id="UP000095255"/>
    </source>
</evidence>
<keyword evidence="3 5" id="KW-1133">Transmembrane helix</keyword>
<feature type="domain" description="ABC transmembrane type-1" evidence="6">
    <location>
        <begin position="65"/>
        <end position="274"/>
    </location>
</feature>
<feature type="transmembrane region" description="Helical" evidence="5">
    <location>
        <begin position="150"/>
        <end position="174"/>
    </location>
</feature>
<dbReference type="Pfam" id="PF00528">
    <property type="entry name" value="BPD_transp_1"/>
    <property type="match status" value="1"/>
</dbReference>
<dbReference type="InterPro" id="IPR052730">
    <property type="entry name" value="Sugar_ABC_transporter"/>
</dbReference>
<evidence type="ECO:0000256" key="2">
    <source>
        <dbReference type="ARBA" id="ARBA00022692"/>
    </source>
</evidence>
<dbReference type="InterPro" id="IPR000515">
    <property type="entry name" value="MetI-like"/>
</dbReference>
<evidence type="ECO:0000259" key="6">
    <source>
        <dbReference type="PROSITE" id="PS50928"/>
    </source>
</evidence>
<evidence type="ECO:0000256" key="3">
    <source>
        <dbReference type="ARBA" id="ARBA00022989"/>
    </source>
</evidence>
<keyword evidence="5" id="KW-0813">Transport</keyword>
<evidence type="ECO:0000256" key="1">
    <source>
        <dbReference type="ARBA" id="ARBA00004141"/>
    </source>
</evidence>
<dbReference type="GO" id="GO:0005886">
    <property type="term" value="C:plasma membrane"/>
    <property type="evidence" value="ECO:0007669"/>
    <property type="project" value="UniProtKB-SubCell"/>
</dbReference>
<feature type="transmembrane region" description="Helical" evidence="5">
    <location>
        <begin position="14"/>
        <end position="37"/>
    </location>
</feature>
<dbReference type="InterPro" id="IPR035906">
    <property type="entry name" value="MetI-like_sf"/>
</dbReference>
<evidence type="ECO:0000313" key="7">
    <source>
        <dbReference type="EMBL" id="OEH84976.1"/>
    </source>
</evidence>
<feature type="transmembrane region" description="Helical" evidence="5">
    <location>
        <begin position="106"/>
        <end position="130"/>
    </location>
</feature>
<dbReference type="PROSITE" id="PS50928">
    <property type="entry name" value="ABC_TM1"/>
    <property type="match status" value="1"/>
</dbReference>
<evidence type="ECO:0000256" key="4">
    <source>
        <dbReference type="ARBA" id="ARBA00023136"/>
    </source>
</evidence>
<feature type="transmembrane region" description="Helical" evidence="5">
    <location>
        <begin position="257"/>
        <end position="275"/>
    </location>
</feature>
<organism evidence="7 8">
    <name type="scientific">Desulfuribacillus stibiiarsenatis</name>
    <dbReference type="NCBI Taxonomy" id="1390249"/>
    <lineage>
        <taxon>Bacteria</taxon>
        <taxon>Bacillati</taxon>
        <taxon>Bacillota</taxon>
        <taxon>Desulfuribacillia</taxon>
        <taxon>Desulfuribacillales</taxon>
        <taxon>Desulfuribacillaceae</taxon>
        <taxon>Desulfuribacillus</taxon>
    </lineage>
</organism>
<reference evidence="7 8" key="1">
    <citation type="submission" date="2016-09" db="EMBL/GenBank/DDBJ databases">
        <title>Desulfuribacillus arsenicus sp. nov., an obligately anaerobic, dissimilatory arsenic- and antimonate-reducing bacterium isolated from anoxic sediments.</title>
        <authorList>
            <person name="Abin C.A."/>
            <person name="Hollibaugh J.T."/>
        </authorList>
    </citation>
    <scope>NUCLEOTIDE SEQUENCE [LARGE SCALE GENOMIC DNA]</scope>
    <source>
        <strain evidence="7 8">MLFW-2</strain>
    </source>
</reference>
<gene>
    <name evidence="7" type="ORF">BHU72_07235</name>
</gene>
<dbReference type="Proteomes" id="UP000095255">
    <property type="component" value="Unassembled WGS sequence"/>
</dbReference>
<dbReference type="OrthoDB" id="9785836at2"/>
<dbReference type="PANTHER" id="PTHR43759">
    <property type="entry name" value="TREHALOSE TRANSPORT SYSTEM PERMEASE PROTEIN SUGA"/>
    <property type="match status" value="1"/>
</dbReference>
<dbReference type="Gene3D" id="1.10.3720.10">
    <property type="entry name" value="MetI-like"/>
    <property type="match status" value="1"/>
</dbReference>
<dbReference type="PANTHER" id="PTHR43759:SF1">
    <property type="entry name" value="GLUCOSE IMPORT SYSTEM PERMEASE PROTEIN GLCT"/>
    <property type="match status" value="1"/>
</dbReference>
<feature type="transmembrane region" description="Helical" evidence="5">
    <location>
        <begin position="195"/>
        <end position="219"/>
    </location>
</feature>
<sequence length="283" mass="32291">MRNGLQMWRVAKPYFYIAPAFLIIMMFLIAGVGEALLQSLGRLPFLHNQNLSFATYERMFSGRWFLPSLLLTLRVSVISTIISGVIGLAIAYFFMNRPIVYLLPFAIPHIVAAYMIFLLFTSGGLISGLLYQMGVIDSMHQFPVLVHDSFGVGIILAFVWKEAPFIAVFVAAAWKQIDQDWSLSAANLGANRWQTFRYVTFPMLLPAWWSAMLIAFAFTLTSFEIPYILGITFPKFLSVYAYDYFTHPNLAHRSMAMAINLLLSAIAIVIAFLYFRMQRRWDT</sequence>
<keyword evidence="4 5" id="KW-0472">Membrane</keyword>
<comment type="caution">
    <text evidence="7">The sequence shown here is derived from an EMBL/GenBank/DDBJ whole genome shotgun (WGS) entry which is preliminary data.</text>
</comment>
<dbReference type="GO" id="GO:0055085">
    <property type="term" value="P:transmembrane transport"/>
    <property type="evidence" value="ECO:0007669"/>
    <property type="project" value="InterPro"/>
</dbReference>
<keyword evidence="2 5" id="KW-0812">Transmembrane</keyword>